<dbReference type="Pfam" id="PF13489">
    <property type="entry name" value="Methyltransf_23"/>
    <property type="match status" value="1"/>
</dbReference>
<comment type="caution">
    <text evidence="1">The sequence shown here is derived from an EMBL/GenBank/DDBJ whole genome shotgun (WGS) entry which is preliminary data.</text>
</comment>
<proteinExistence type="predicted"/>
<evidence type="ECO:0008006" key="3">
    <source>
        <dbReference type="Google" id="ProtNLM"/>
    </source>
</evidence>
<dbReference type="InterPro" id="IPR029063">
    <property type="entry name" value="SAM-dependent_MTases_sf"/>
</dbReference>
<organism evidence="1 2">
    <name type="scientific">Geomonas silvestris</name>
    <dbReference type="NCBI Taxonomy" id="2740184"/>
    <lineage>
        <taxon>Bacteria</taxon>
        <taxon>Pseudomonadati</taxon>
        <taxon>Thermodesulfobacteriota</taxon>
        <taxon>Desulfuromonadia</taxon>
        <taxon>Geobacterales</taxon>
        <taxon>Geobacteraceae</taxon>
        <taxon>Geomonas</taxon>
    </lineage>
</organism>
<dbReference type="Gene3D" id="3.40.50.150">
    <property type="entry name" value="Vaccinia Virus protein VP39"/>
    <property type="match status" value="1"/>
</dbReference>
<dbReference type="AlphaFoldDB" id="A0A6V8MNJ6"/>
<reference evidence="2" key="1">
    <citation type="submission" date="2020-06" db="EMBL/GenBank/DDBJ databases">
        <title>Draft genomic sequence of Geomonas sp. Red330.</title>
        <authorList>
            <person name="Itoh H."/>
            <person name="Zhenxing X."/>
            <person name="Ushijima N."/>
            <person name="Masuda Y."/>
            <person name="Shiratori Y."/>
            <person name="Senoo K."/>
        </authorList>
    </citation>
    <scope>NUCLEOTIDE SEQUENCE [LARGE SCALE GENOMIC DNA]</scope>
    <source>
        <strain evidence="2">Red330</strain>
    </source>
</reference>
<dbReference type="EMBL" id="BLXX01000016">
    <property type="protein sequence ID" value="GFO61608.1"/>
    <property type="molecule type" value="Genomic_DNA"/>
</dbReference>
<accession>A0A6V8MNJ6</accession>
<gene>
    <name evidence="1" type="ORF">GMST_39330</name>
</gene>
<evidence type="ECO:0000313" key="2">
    <source>
        <dbReference type="Proteomes" id="UP000556026"/>
    </source>
</evidence>
<keyword evidence="2" id="KW-1185">Reference proteome</keyword>
<dbReference type="RefSeq" id="WP_183356400.1">
    <property type="nucleotide sequence ID" value="NZ_BLXX01000016.1"/>
</dbReference>
<dbReference type="Proteomes" id="UP000556026">
    <property type="component" value="Unassembled WGS sequence"/>
</dbReference>
<name>A0A6V8MNJ6_9BACT</name>
<dbReference type="SUPFAM" id="SSF53335">
    <property type="entry name" value="S-adenosyl-L-methionine-dependent methyltransferases"/>
    <property type="match status" value="1"/>
</dbReference>
<protein>
    <recommendedName>
        <fullName evidence="3">Class I SAM-dependent methyltransferase</fullName>
    </recommendedName>
</protein>
<evidence type="ECO:0000313" key="1">
    <source>
        <dbReference type="EMBL" id="GFO61608.1"/>
    </source>
</evidence>
<sequence length="264" mass="30303">MTTCNICAAETVLQFTVPVLRKHQVSFHRCLGCGFLQAEEPYWLEEAYARPINIYDTGILARNRDLSRAMSALLYVFFDKRGHFLDYGGGYGIFTRMMRDIGFDFSWSDPYCQNLFAEGFEYRPGQALEAVTSLENFEHFVKPLDEVAKMLAYSENIMFTTQLLPNPVPGPQQWWYYAFEHGQHVSFYTPEALRRLAAHFGLNVVSDGRSLHLLTRKSVSQRSFRLAVKAVKKLRLDRFVARRMSSRINTDMAQLIASGGGEPR</sequence>